<reference evidence="1 2" key="1">
    <citation type="journal article" date="2022" name="New Phytol.">
        <title>Ecological generalism drives hyperdiversity of secondary metabolite gene clusters in xylarialean endophytes.</title>
        <authorList>
            <person name="Franco M.E.E."/>
            <person name="Wisecaver J.H."/>
            <person name="Arnold A.E."/>
            <person name="Ju Y.M."/>
            <person name="Slot J.C."/>
            <person name="Ahrendt S."/>
            <person name="Moore L.P."/>
            <person name="Eastman K.E."/>
            <person name="Scott K."/>
            <person name="Konkel Z."/>
            <person name="Mondo S.J."/>
            <person name="Kuo A."/>
            <person name="Hayes R.D."/>
            <person name="Haridas S."/>
            <person name="Andreopoulos B."/>
            <person name="Riley R."/>
            <person name="LaButti K."/>
            <person name="Pangilinan J."/>
            <person name="Lipzen A."/>
            <person name="Amirebrahimi M."/>
            <person name="Yan J."/>
            <person name="Adam C."/>
            <person name="Keymanesh K."/>
            <person name="Ng V."/>
            <person name="Louie K."/>
            <person name="Northen T."/>
            <person name="Drula E."/>
            <person name="Henrissat B."/>
            <person name="Hsieh H.M."/>
            <person name="Youens-Clark K."/>
            <person name="Lutzoni F."/>
            <person name="Miadlikowska J."/>
            <person name="Eastwood D.C."/>
            <person name="Hamelin R.C."/>
            <person name="Grigoriev I.V."/>
            <person name="U'Ren J.M."/>
        </authorList>
    </citation>
    <scope>NUCLEOTIDE SEQUENCE [LARGE SCALE GENOMIC DNA]</scope>
    <source>
        <strain evidence="1 2">CBS 119005</strain>
    </source>
</reference>
<proteinExistence type="predicted"/>
<evidence type="ECO:0000313" key="1">
    <source>
        <dbReference type="EMBL" id="KAI4864744.1"/>
    </source>
</evidence>
<organism evidence="1 2">
    <name type="scientific">Hypoxylon rubiginosum</name>
    <dbReference type="NCBI Taxonomy" id="110542"/>
    <lineage>
        <taxon>Eukaryota</taxon>
        <taxon>Fungi</taxon>
        <taxon>Dikarya</taxon>
        <taxon>Ascomycota</taxon>
        <taxon>Pezizomycotina</taxon>
        <taxon>Sordariomycetes</taxon>
        <taxon>Xylariomycetidae</taxon>
        <taxon>Xylariales</taxon>
        <taxon>Hypoxylaceae</taxon>
        <taxon>Hypoxylon</taxon>
    </lineage>
</organism>
<gene>
    <name evidence="1" type="ORF">F4820DRAFT_448763</name>
</gene>
<name>A0ACB9YZ50_9PEZI</name>
<evidence type="ECO:0000313" key="2">
    <source>
        <dbReference type="Proteomes" id="UP001497700"/>
    </source>
</evidence>
<keyword evidence="2" id="KW-1185">Reference proteome</keyword>
<accession>A0ACB9YZ50</accession>
<comment type="caution">
    <text evidence="1">The sequence shown here is derived from an EMBL/GenBank/DDBJ whole genome shotgun (WGS) entry which is preliminary data.</text>
</comment>
<dbReference type="EMBL" id="MU393482">
    <property type="protein sequence ID" value="KAI4864744.1"/>
    <property type="molecule type" value="Genomic_DNA"/>
</dbReference>
<sequence length="359" mass="40443">MSFNNSVEASEQAAEISTIFGDNPRFQMVKVVAYGAYGAAFRIRVNHPDLPNVQDLLIKRAFPYRAARDALVTEKRILERLAGNEHIVQIYDIPDNPLASASQLDQREWIIMEWLAHGELYSFVKKANRQLETEGRLPNRLLWSLFLCLIRATIALGYPDSGERIPSTGQSSGLEHGDLHSGNVLLGDPPMDDEHEIGPILKFIDFGLAEERPAARRTVEQSNVREIGQLMVELINMQDTSLIWEEPNEFKYQGELHRTDAKVFPFPEDVDPALLTLVCACMITNPYKCPNLATVLRSVQRGCRKRAADYGTDPMERDEAISSLWKELVYNAPTSEEDPGVVSDDEPDDEPDDESDDDI</sequence>
<protein>
    <submittedName>
        <fullName evidence="1">Kinase-like protein</fullName>
    </submittedName>
</protein>
<dbReference type="Proteomes" id="UP001497700">
    <property type="component" value="Unassembled WGS sequence"/>
</dbReference>